<dbReference type="InterPro" id="IPR018828">
    <property type="entry name" value="RRG7"/>
</dbReference>
<evidence type="ECO:0000256" key="1">
    <source>
        <dbReference type="ARBA" id="ARBA00004173"/>
    </source>
</evidence>
<sequence>MAISQRSSNTIATVLPPPPTPTQAPQVSYQEQEKLSQRIYFPELEPAPFPRDIHSIMPYLNRDVQGRKSDTNGTSLGIHNDLSSFDQLDHNTNSTIYQGTRFEYLTQEILKKQLGIYTQRSAGNNDLGVDLRGTWFLPLSSSPQPGDHVRHLKVIVQCKKMVAKIGPKFVRELQGSLSFETQPTMAILAISSEYTKQALLPYAKSIWPMALAVIDIETNECRKLMWNRAADKVMYGLHVGTKWTPGKSGKMESRPVLCFDGKVLERLPGPYLNQEGFDIEIEEFSLSTERLYWTTDRPDYLNIVPSAEFMAVEEDDNQDDPSIPHHQSANLTSSDGTPSPIATPLSQPSSETPPPATHLPWRSSSEAPSEAPVQAAANQ</sequence>
<dbReference type="AlphaFoldDB" id="A0A9P5SII5"/>
<evidence type="ECO:0000256" key="3">
    <source>
        <dbReference type="SAM" id="MobiDB-lite"/>
    </source>
</evidence>
<accession>A0A9P5SII5</accession>
<feature type="compositionally biased region" description="Polar residues" evidence="3">
    <location>
        <begin position="325"/>
        <end position="337"/>
    </location>
</feature>
<comment type="caution">
    <text evidence="4">The sequence shown here is derived from an EMBL/GenBank/DDBJ whole genome shotgun (WGS) entry which is preliminary data.</text>
</comment>
<dbReference type="EMBL" id="JAAAUY010000697">
    <property type="protein sequence ID" value="KAF9327134.1"/>
    <property type="molecule type" value="Genomic_DNA"/>
</dbReference>
<feature type="region of interest" description="Disordered" evidence="3">
    <location>
        <begin position="1"/>
        <end position="24"/>
    </location>
</feature>
<proteinExistence type="predicted"/>
<gene>
    <name evidence="4" type="ORF">BG006_009504</name>
</gene>
<dbReference type="Pfam" id="PF10356">
    <property type="entry name" value="RRG7"/>
    <property type="match status" value="1"/>
</dbReference>
<organism evidence="4 5">
    <name type="scientific">Podila minutissima</name>
    <dbReference type="NCBI Taxonomy" id="64525"/>
    <lineage>
        <taxon>Eukaryota</taxon>
        <taxon>Fungi</taxon>
        <taxon>Fungi incertae sedis</taxon>
        <taxon>Mucoromycota</taxon>
        <taxon>Mortierellomycotina</taxon>
        <taxon>Mortierellomycetes</taxon>
        <taxon>Mortierellales</taxon>
        <taxon>Mortierellaceae</taxon>
        <taxon>Podila</taxon>
    </lineage>
</organism>
<dbReference type="Proteomes" id="UP000696485">
    <property type="component" value="Unassembled WGS sequence"/>
</dbReference>
<name>A0A9P5SII5_9FUNG</name>
<keyword evidence="2" id="KW-0496">Mitochondrion</keyword>
<feature type="region of interest" description="Disordered" evidence="3">
    <location>
        <begin position="315"/>
        <end position="379"/>
    </location>
</feature>
<dbReference type="PANTHER" id="PTHR28133:SF1">
    <property type="entry name" value="REQUIRED FOR RESPIRATORY GROWTH PROTEIN 7, MITOCHONDRIAL"/>
    <property type="match status" value="1"/>
</dbReference>
<dbReference type="PANTHER" id="PTHR28133">
    <property type="entry name" value="REQUIRED FOR RESPIRATORY GROWTH PROTEIN 7, MITOCHONDRIAL"/>
    <property type="match status" value="1"/>
</dbReference>
<evidence type="ECO:0000313" key="5">
    <source>
        <dbReference type="Proteomes" id="UP000696485"/>
    </source>
</evidence>
<evidence type="ECO:0000313" key="4">
    <source>
        <dbReference type="EMBL" id="KAF9327134.1"/>
    </source>
</evidence>
<dbReference type="GO" id="GO:0005739">
    <property type="term" value="C:mitochondrion"/>
    <property type="evidence" value="ECO:0007669"/>
    <property type="project" value="UniProtKB-SubCell"/>
</dbReference>
<evidence type="ECO:0000256" key="2">
    <source>
        <dbReference type="ARBA" id="ARBA00023128"/>
    </source>
</evidence>
<protein>
    <submittedName>
        <fullName evidence="4">Uncharacterized protein</fullName>
    </submittedName>
</protein>
<reference evidence="4" key="1">
    <citation type="journal article" date="2020" name="Fungal Divers.">
        <title>Resolving the Mortierellaceae phylogeny through synthesis of multi-gene phylogenetics and phylogenomics.</title>
        <authorList>
            <person name="Vandepol N."/>
            <person name="Liber J."/>
            <person name="Desiro A."/>
            <person name="Na H."/>
            <person name="Kennedy M."/>
            <person name="Barry K."/>
            <person name="Grigoriev I.V."/>
            <person name="Miller A.N."/>
            <person name="O'Donnell K."/>
            <person name="Stajich J.E."/>
            <person name="Bonito G."/>
        </authorList>
    </citation>
    <scope>NUCLEOTIDE SEQUENCE</scope>
    <source>
        <strain evidence="4">NVP1</strain>
    </source>
</reference>
<comment type="subcellular location">
    <subcellularLocation>
        <location evidence="1">Mitochondrion</location>
    </subcellularLocation>
</comment>
<feature type="compositionally biased region" description="Polar residues" evidence="3">
    <location>
        <begin position="1"/>
        <end position="12"/>
    </location>
</feature>
<keyword evidence="5" id="KW-1185">Reference proteome</keyword>